<reference evidence="2" key="1">
    <citation type="submission" date="2013-11" db="EMBL/GenBank/DDBJ databases">
        <title>Genome sequence of the fusiform rust pathogen reveals effectors for host alternation and coevolution with pine.</title>
        <authorList>
            <consortium name="DOE Joint Genome Institute"/>
            <person name="Smith K."/>
            <person name="Pendleton A."/>
            <person name="Kubisiak T."/>
            <person name="Anderson C."/>
            <person name="Salamov A."/>
            <person name="Aerts A."/>
            <person name="Riley R."/>
            <person name="Clum A."/>
            <person name="Lindquist E."/>
            <person name="Ence D."/>
            <person name="Campbell M."/>
            <person name="Kronenberg Z."/>
            <person name="Feau N."/>
            <person name="Dhillon B."/>
            <person name="Hamelin R."/>
            <person name="Burleigh J."/>
            <person name="Smith J."/>
            <person name="Yandell M."/>
            <person name="Nelson C."/>
            <person name="Grigoriev I."/>
            <person name="Davis J."/>
        </authorList>
    </citation>
    <scope>NUCLEOTIDE SEQUENCE</scope>
    <source>
        <strain evidence="2">G11</strain>
    </source>
</reference>
<feature type="domain" description="Retrovirus-related Pol polyprotein from transposon TNT 1-94-like beta-barrel" evidence="1">
    <location>
        <begin position="80"/>
        <end position="147"/>
    </location>
</feature>
<proteinExistence type="predicted"/>
<dbReference type="Pfam" id="PF22936">
    <property type="entry name" value="Pol_BBD"/>
    <property type="match status" value="1"/>
</dbReference>
<evidence type="ECO:0000313" key="3">
    <source>
        <dbReference type="Proteomes" id="UP000886653"/>
    </source>
</evidence>
<comment type="caution">
    <text evidence="2">The sequence shown here is derived from an EMBL/GenBank/DDBJ whole genome shotgun (WGS) entry which is preliminary data.</text>
</comment>
<organism evidence="2 3">
    <name type="scientific">Cronartium quercuum f. sp. fusiforme G11</name>
    <dbReference type="NCBI Taxonomy" id="708437"/>
    <lineage>
        <taxon>Eukaryota</taxon>
        <taxon>Fungi</taxon>
        <taxon>Dikarya</taxon>
        <taxon>Basidiomycota</taxon>
        <taxon>Pucciniomycotina</taxon>
        <taxon>Pucciniomycetes</taxon>
        <taxon>Pucciniales</taxon>
        <taxon>Coleosporiaceae</taxon>
        <taxon>Cronartium</taxon>
    </lineage>
</organism>
<evidence type="ECO:0000259" key="1">
    <source>
        <dbReference type="Pfam" id="PF22936"/>
    </source>
</evidence>
<dbReference type="EMBL" id="MU167424">
    <property type="protein sequence ID" value="KAG0140708.1"/>
    <property type="molecule type" value="Genomic_DNA"/>
</dbReference>
<protein>
    <recommendedName>
        <fullName evidence="1">Retrovirus-related Pol polyprotein from transposon TNT 1-94-like beta-barrel domain-containing protein</fullName>
    </recommendedName>
</protein>
<dbReference type="AlphaFoldDB" id="A0A9P6T7Q9"/>
<dbReference type="Proteomes" id="UP000886653">
    <property type="component" value="Unassembled WGS sequence"/>
</dbReference>
<accession>A0A9P6T7Q9</accession>
<keyword evidence="3" id="KW-1185">Reference proteome</keyword>
<evidence type="ECO:0000313" key="2">
    <source>
        <dbReference type="EMBL" id="KAG0140708.1"/>
    </source>
</evidence>
<name>A0A9P6T7Q9_9BASI</name>
<dbReference type="InterPro" id="IPR054722">
    <property type="entry name" value="PolX-like_BBD"/>
</dbReference>
<gene>
    <name evidence="2" type="ORF">CROQUDRAFT_99732</name>
</gene>
<sequence length="148" mass="16187">MVENQNVPEGPNAWIYSPEDIIESFIIALVGKLYDNVEVIRSPEALVEDVKCNAHGSEFVNYEQLASSIQPTCGVWALNNTGALHHMFNNIKLFDTSTIQKINGTNKQLILARGGISLAVHLSGSIQLKAGDGSEFRLGECLYVPELS</sequence>